<dbReference type="PROSITE" id="PS00136">
    <property type="entry name" value="SUBTILASE_ASP"/>
    <property type="match status" value="1"/>
</dbReference>
<comment type="similarity">
    <text evidence="1 7 8">Belongs to the peptidase S8 family.</text>
</comment>
<dbReference type="InterPro" id="IPR050131">
    <property type="entry name" value="Peptidase_S8_subtilisin-like"/>
</dbReference>
<dbReference type="Pfam" id="PF00082">
    <property type="entry name" value="Peptidase_S8"/>
    <property type="match status" value="1"/>
</dbReference>
<evidence type="ECO:0000256" key="3">
    <source>
        <dbReference type="ARBA" id="ARBA00022801"/>
    </source>
</evidence>
<dbReference type="InterPro" id="IPR015500">
    <property type="entry name" value="Peptidase_S8_subtilisin-rel"/>
</dbReference>
<accession>A0A7J6PKJ7</accession>
<feature type="domain" description="Peptidase S8/S53" evidence="9">
    <location>
        <begin position="152"/>
        <end position="383"/>
    </location>
</feature>
<dbReference type="PROSITE" id="PS51892">
    <property type="entry name" value="SUBTILASE"/>
    <property type="match status" value="1"/>
</dbReference>
<dbReference type="OrthoDB" id="206201at2759"/>
<dbReference type="EMBL" id="JABANP010000009">
    <property type="protein sequence ID" value="KAF4696658.1"/>
    <property type="molecule type" value="Genomic_DNA"/>
</dbReference>
<keyword evidence="4 7" id="KW-0720">Serine protease</keyword>
<evidence type="ECO:0000256" key="2">
    <source>
        <dbReference type="ARBA" id="ARBA00022670"/>
    </source>
</evidence>
<feature type="active site" description="Charge relay system" evidence="7">
    <location>
        <position position="368"/>
    </location>
</feature>
<dbReference type="PANTHER" id="PTHR43806">
    <property type="entry name" value="PEPTIDASE S8"/>
    <property type="match status" value="1"/>
</dbReference>
<feature type="active site" description="Charge relay system" evidence="7">
    <location>
        <position position="157"/>
    </location>
</feature>
<protein>
    <recommendedName>
        <fullName evidence="6">subtilisin</fullName>
        <ecNumber evidence="6">3.4.21.62</ecNumber>
    </recommendedName>
</protein>
<evidence type="ECO:0000313" key="11">
    <source>
        <dbReference type="Proteomes" id="UP000541610"/>
    </source>
</evidence>
<evidence type="ECO:0000256" key="4">
    <source>
        <dbReference type="ARBA" id="ARBA00022825"/>
    </source>
</evidence>
<name>A0A7J6PKJ7_PEROL</name>
<dbReference type="InterPro" id="IPR023828">
    <property type="entry name" value="Peptidase_S8_Ser-AS"/>
</dbReference>
<evidence type="ECO:0000256" key="6">
    <source>
        <dbReference type="ARBA" id="ARBA00023619"/>
    </source>
</evidence>
<evidence type="ECO:0000259" key="9">
    <source>
        <dbReference type="Pfam" id="PF00082"/>
    </source>
</evidence>
<keyword evidence="2 7" id="KW-0645">Protease</keyword>
<reference evidence="10 11" key="1">
    <citation type="submission" date="2020-04" db="EMBL/GenBank/DDBJ databases">
        <title>Perkinsus olseni comparative genomics.</title>
        <authorList>
            <person name="Bogema D.R."/>
        </authorList>
    </citation>
    <scope>NUCLEOTIDE SEQUENCE [LARGE SCALE GENOMIC DNA]</scope>
    <source>
        <strain evidence="10">00978-12</strain>
    </source>
</reference>
<dbReference type="SUPFAM" id="SSF52743">
    <property type="entry name" value="Subtilisin-like"/>
    <property type="match status" value="1"/>
</dbReference>
<gene>
    <name evidence="10" type="ORF">FOZ60_016668</name>
</gene>
<dbReference type="EC" id="3.4.21.62" evidence="6"/>
<comment type="caution">
    <text evidence="10">The sequence shown here is derived from an EMBL/GenBank/DDBJ whole genome shotgun (WGS) entry which is preliminary data.</text>
</comment>
<evidence type="ECO:0000256" key="8">
    <source>
        <dbReference type="RuleBase" id="RU003355"/>
    </source>
</evidence>
<evidence type="ECO:0000256" key="1">
    <source>
        <dbReference type="ARBA" id="ARBA00011073"/>
    </source>
</evidence>
<evidence type="ECO:0000256" key="5">
    <source>
        <dbReference type="ARBA" id="ARBA00023529"/>
    </source>
</evidence>
<dbReference type="InterPro" id="IPR036852">
    <property type="entry name" value="Peptidase_S8/S53_dom_sf"/>
</dbReference>
<dbReference type="InterPro" id="IPR000209">
    <property type="entry name" value="Peptidase_S8/S53_dom"/>
</dbReference>
<dbReference type="PRINTS" id="PR00723">
    <property type="entry name" value="SUBTILISIN"/>
</dbReference>
<organism evidence="10 11">
    <name type="scientific">Perkinsus olseni</name>
    <name type="common">Perkinsus atlanticus</name>
    <dbReference type="NCBI Taxonomy" id="32597"/>
    <lineage>
        <taxon>Eukaryota</taxon>
        <taxon>Sar</taxon>
        <taxon>Alveolata</taxon>
        <taxon>Perkinsozoa</taxon>
        <taxon>Perkinsea</taxon>
        <taxon>Perkinsida</taxon>
        <taxon>Perkinsidae</taxon>
        <taxon>Perkinsus</taxon>
    </lineage>
</organism>
<feature type="active site" description="Charge relay system" evidence="7">
    <location>
        <position position="201"/>
    </location>
</feature>
<dbReference type="Proteomes" id="UP000541610">
    <property type="component" value="Unassembled WGS sequence"/>
</dbReference>
<evidence type="ECO:0000313" key="10">
    <source>
        <dbReference type="EMBL" id="KAF4696658.1"/>
    </source>
</evidence>
<dbReference type="PANTHER" id="PTHR43806:SF11">
    <property type="entry name" value="CEREVISIN-RELATED"/>
    <property type="match status" value="1"/>
</dbReference>
<comment type="catalytic activity">
    <reaction evidence="5">
        <text>Hydrolysis of proteins with broad specificity for peptide bonds, and a preference for a large uncharged residue in P1. Hydrolyzes peptide amides.</text>
        <dbReference type="EC" id="3.4.21.62"/>
    </reaction>
</comment>
<evidence type="ECO:0000256" key="7">
    <source>
        <dbReference type="PROSITE-ProRule" id="PRU01240"/>
    </source>
</evidence>
<dbReference type="GO" id="GO:0004252">
    <property type="term" value="F:serine-type endopeptidase activity"/>
    <property type="evidence" value="ECO:0007669"/>
    <property type="project" value="UniProtKB-UniRule"/>
</dbReference>
<dbReference type="AlphaFoldDB" id="A0A7J6PKJ7"/>
<dbReference type="Gene3D" id="3.40.50.200">
    <property type="entry name" value="Peptidase S8/S53 domain"/>
    <property type="match status" value="1"/>
</dbReference>
<dbReference type="PROSITE" id="PS00138">
    <property type="entry name" value="SUBTILASE_SER"/>
    <property type="match status" value="1"/>
</dbReference>
<dbReference type="GO" id="GO:0006508">
    <property type="term" value="P:proteolysis"/>
    <property type="evidence" value="ECO:0007669"/>
    <property type="project" value="UniProtKB-KW"/>
</dbReference>
<dbReference type="InterPro" id="IPR023827">
    <property type="entry name" value="Peptidase_S8_Asp-AS"/>
</dbReference>
<keyword evidence="3 7" id="KW-0378">Hydrolase</keyword>
<proteinExistence type="inferred from homology"/>
<sequence>MRIIPLACSFASLVDATADPSSTIVSIKSATGDVNIRQLPTMLTKAGFTPDPEVASFLDTAEITTLEYVHSQVVQTPPHTIGSEALCSFVTSASSKLSLQSECAEDASGEIIGLDGELRVNDPDADYQKHLEWMEMGEVWQLASPHVTRTVKAVVIDTGIDWTDPDFAPLKGTLSKKSGGFLEGGWNFVTKSTDLTTGETHGTEVSKILAAKVNNSAGMAGVAPNVILVPLQIFDDKGNTLLSFFSEAINMAIDLEIDVITISFGYYFSRLNSAQQSLIWSALRSAQLNGILLVSSAGNRGDEASDKYPCWFGGPLGICVANLDNDRSQNVLHPKSNWGERVDVAAYGTRVFSGRDKNGRLRYFDGTSASAPIVAGLVAILLSMGVDPDLVKPLLLANVDQVTSKNNNQFIRSGAINALSTVQHAISMLPFELV</sequence>